<keyword evidence="3 6" id="KW-0812">Transmembrane</keyword>
<evidence type="ECO:0000256" key="6">
    <source>
        <dbReference type="SAM" id="Phobius"/>
    </source>
</evidence>
<feature type="transmembrane region" description="Helical" evidence="6">
    <location>
        <begin position="97"/>
        <end position="117"/>
    </location>
</feature>
<dbReference type="KEGG" id="apb:SAR116_2494"/>
<feature type="transmembrane region" description="Helical" evidence="6">
    <location>
        <begin position="21"/>
        <end position="41"/>
    </location>
</feature>
<accession>D5BQL9</accession>
<evidence type="ECO:0000313" key="8">
    <source>
        <dbReference type="Proteomes" id="UP000007460"/>
    </source>
</evidence>
<sequence>MRLRDVVRGGGGLEAGTVKSLDVVSTLGMAAMLTFANPHVYLDTVILVGTVSLQFDGADKLLFGAGAASASFVFFFGLAYGASYFASHMQRPGAWRVLDTVIAVIMFMLALAMARAGNWI</sequence>
<evidence type="ECO:0000313" key="7">
    <source>
        <dbReference type="EMBL" id="ADE40737.1"/>
    </source>
</evidence>
<gene>
    <name evidence="7" type="ordered locus">SAR116_2494</name>
</gene>
<feature type="transmembrane region" description="Helical" evidence="6">
    <location>
        <begin position="61"/>
        <end position="85"/>
    </location>
</feature>
<dbReference type="PANTHER" id="PTHR30086:SF20">
    <property type="entry name" value="ARGININE EXPORTER PROTEIN ARGO-RELATED"/>
    <property type="match status" value="1"/>
</dbReference>
<dbReference type="Proteomes" id="UP000007460">
    <property type="component" value="Chromosome"/>
</dbReference>
<keyword evidence="8" id="KW-1185">Reference proteome</keyword>
<protein>
    <submittedName>
        <fullName evidence="7">Transporter, LysE family</fullName>
        <ecNumber evidence="7">6.-.-.-</ecNumber>
    </submittedName>
</protein>
<comment type="subcellular location">
    <subcellularLocation>
        <location evidence="1">Cell membrane</location>
        <topology evidence="1">Multi-pass membrane protein</topology>
    </subcellularLocation>
</comment>
<dbReference type="STRING" id="488538.SAR116_2494"/>
<keyword evidence="5 6" id="KW-0472">Membrane</keyword>
<dbReference type="HOGENOM" id="CLU_166161_0_0_5"/>
<keyword evidence="2" id="KW-1003">Cell membrane</keyword>
<reference evidence="7 8" key="1">
    <citation type="journal article" date="2010" name="J. Bacteriol.">
        <title>Complete genome sequence of "Candidatus Puniceispirillum marinum" IMCC1322, a representative of the SAR116 clade in the Alphaproteobacteria.</title>
        <authorList>
            <person name="Oh H.M."/>
            <person name="Kwon K.K."/>
            <person name="Kang I."/>
            <person name="Kang S.G."/>
            <person name="Lee J.H."/>
            <person name="Kim S.J."/>
            <person name="Cho J.C."/>
        </authorList>
    </citation>
    <scope>NUCLEOTIDE SEQUENCE [LARGE SCALE GENOMIC DNA]</scope>
    <source>
        <strain evidence="7 8">IMCC1322</strain>
    </source>
</reference>
<dbReference type="Pfam" id="PF01810">
    <property type="entry name" value="LysE"/>
    <property type="match status" value="1"/>
</dbReference>
<dbReference type="GO" id="GO:0005886">
    <property type="term" value="C:plasma membrane"/>
    <property type="evidence" value="ECO:0007669"/>
    <property type="project" value="UniProtKB-SubCell"/>
</dbReference>
<dbReference type="eggNOG" id="COG1279">
    <property type="taxonomic scope" value="Bacteria"/>
</dbReference>
<evidence type="ECO:0000256" key="4">
    <source>
        <dbReference type="ARBA" id="ARBA00022989"/>
    </source>
</evidence>
<dbReference type="EMBL" id="CP001751">
    <property type="protein sequence ID" value="ADE40737.1"/>
    <property type="molecule type" value="Genomic_DNA"/>
</dbReference>
<dbReference type="PANTHER" id="PTHR30086">
    <property type="entry name" value="ARGININE EXPORTER PROTEIN ARGO"/>
    <property type="match status" value="1"/>
</dbReference>
<keyword evidence="7" id="KW-0436">Ligase</keyword>
<evidence type="ECO:0000256" key="5">
    <source>
        <dbReference type="ARBA" id="ARBA00023136"/>
    </source>
</evidence>
<name>D5BQL9_PUNMI</name>
<keyword evidence="4 6" id="KW-1133">Transmembrane helix</keyword>
<evidence type="ECO:0000256" key="2">
    <source>
        <dbReference type="ARBA" id="ARBA00022475"/>
    </source>
</evidence>
<evidence type="ECO:0000256" key="1">
    <source>
        <dbReference type="ARBA" id="ARBA00004651"/>
    </source>
</evidence>
<dbReference type="GO" id="GO:0015171">
    <property type="term" value="F:amino acid transmembrane transporter activity"/>
    <property type="evidence" value="ECO:0007669"/>
    <property type="project" value="TreeGrafter"/>
</dbReference>
<organism evidence="7 8">
    <name type="scientific">Puniceispirillum marinum (strain IMCC1322)</name>
    <dbReference type="NCBI Taxonomy" id="488538"/>
    <lineage>
        <taxon>Bacteria</taxon>
        <taxon>Pseudomonadati</taxon>
        <taxon>Pseudomonadota</taxon>
        <taxon>Alphaproteobacteria</taxon>
        <taxon>Candidatus Puniceispirillales</taxon>
        <taxon>Candidatus Puniceispirillaceae</taxon>
        <taxon>Candidatus Puniceispirillum</taxon>
    </lineage>
</organism>
<dbReference type="AlphaFoldDB" id="D5BQL9"/>
<evidence type="ECO:0000256" key="3">
    <source>
        <dbReference type="ARBA" id="ARBA00022692"/>
    </source>
</evidence>
<dbReference type="InterPro" id="IPR001123">
    <property type="entry name" value="LeuE-type"/>
</dbReference>
<dbReference type="EC" id="6.-.-.-" evidence="7"/>
<dbReference type="RefSeq" id="WP_013047363.1">
    <property type="nucleotide sequence ID" value="NC_014010.1"/>
</dbReference>
<dbReference type="GO" id="GO:0016874">
    <property type="term" value="F:ligase activity"/>
    <property type="evidence" value="ECO:0007669"/>
    <property type="project" value="UniProtKB-KW"/>
</dbReference>
<proteinExistence type="predicted"/>